<evidence type="ECO:0008006" key="4">
    <source>
        <dbReference type="Google" id="ProtNLM"/>
    </source>
</evidence>
<protein>
    <recommendedName>
        <fullName evidence="4">DUF4349 domain-containing protein</fullName>
    </recommendedName>
</protein>
<reference evidence="2 3" key="1">
    <citation type="submission" date="2022-09" db="EMBL/GenBank/DDBJ databases">
        <title>Whole genome sequencing analysis of tet(X)-positive Empedobacter falsenii YWS9-3.</title>
        <authorList>
            <person name="Chen C."/>
            <person name="Lv Y.-L."/>
        </authorList>
    </citation>
    <scope>NUCLEOTIDE SEQUENCE [LARGE SCALE GENOMIC DNA]</scope>
    <source>
        <strain evidence="2 3">YWS9-3_T</strain>
    </source>
</reference>
<gene>
    <name evidence="2" type="ORF">OBA43_08305</name>
</gene>
<name>A0ABY8V3Q1_9FLAO</name>
<proteinExistence type="predicted"/>
<keyword evidence="1" id="KW-0812">Transmembrane</keyword>
<keyword evidence="1" id="KW-1133">Transmembrane helix</keyword>
<organism evidence="2 3">
    <name type="scientific">Empedobacter falsenii</name>
    <dbReference type="NCBI Taxonomy" id="343874"/>
    <lineage>
        <taxon>Bacteria</taxon>
        <taxon>Pseudomonadati</taxon>
        <taxon>Bacteroidota</taxon>
        <taxon>Flavobacteriia</taxon>
        <taxon>Flavobacteriales</taxon>
        <taxon>Weeksellaceae</taxon>
        <taxon>Empedobacter</taxon>
    </lineage>
</organism>
<keyword evidence="1" id="KW-0472">Membrane</keyword>
<accession>A0ABY8V3Q1</accession>
<evidence type="ECO:0000313" key="3">
    <source>
        <dbReference type="Proteomes" id="UP001223501"/>
    </source>
</evidence>
<dbReference type="Proteomes" id="UP001223501">
    <property type="component" value="Chromosome"/>
</dbReference>
<sequence length="242" mass="27734">MIVSPNYGSVDYLYNEVELINSKILDEDTAFLNKIGITPNINKIEIKPIVDIYQFSGESESNFDLLKLFAEDGDINKVANDDKTSKNYKTHQIVLSTKESSVNSSNIEKLLVFLNKNEYYNKVRLTKIENEKQRIITNDKTVKQIDAVLSKAENSSASDTNKNLIYINDNNQLNDLLITKRELIKENEYLKLNEFLSTNVIKKISESLNIQKESKGSLLKVILPLLFVGIFLFIKLIFTKQK</sequence>
<evidence type="ECO:0000256" key="1">
    <source>
        <dbReference type="SAM" id="Phobius"/>
    </source>
</evidence>
<dbReference type="RefSeq" id="WP_284582910.1">
    <property type="nucleotide sequence ID" value="NZ_CP106831.1"/>
</dbReference>
<dbReference type="EMBL" id="CP106831">
    <property type="protein sequence ID" value="WIH96286.1"/>
    <property type="molecule type" value="Genomic_DNA"/>
</dbReference>
<feature type="transmembrane region" description="Helical" evidence="1">
    <location>
        <begin position="218"/>
        <end position="238"/>
    </location>
</feature>
<keyword evidence="3" id="KW-1185">Reference proteome</keyword>
<evidence type="ECO:0000313" key="2">
    <source>
        <dbReference type="EMBL" id="WIH96286.1"/>
    </source>
</evidence>